<dbReference type="Proteomes" id="UP001606134">
    <property type="component" value="Unassembled WGS sequence"/>
</dbReference>
<proteinExistence type="predicted"/>
<feature type="signal peptide" evidence="1">
    <location>
        <begin position="1"/>
        <end position="23"/>
    </location>
</feature>
<organism evidence="2 3">
    <name type="scientific">Pelomonas candidula</name>
    <dbReference type="NCBI Taxonomy" id="3299025"/>
    <lineage>
        <taxon>Bacteria</taxon>
        <taxon>Pseudomonadati</taxon>
        <taxon>Pseudomonadota</taxon>
        <taxon>Betaproteobacteria</taxon>
        <taxon>Burkholderiales</taxon>
        <taxon>Sphaerotilaceae</taxon>
        <taxon>Roseateles</taxon>
    </lineage>
</organism>
<sequence length="173" mass="17776">MSAKPACLCAALIGPLICQAVHAAELPKSPACRMALQALEQAEDALADAKSTPSLTSAPDVQRQHLVTAKLRPLRQRVADACLGGMTSSPPPSQHTLIVPSTPRVAPAAPPARLATPQVGSEPLLRWQPPVTVTNCSGATCTASDGSTLTRVGQTLVGPRGACTLQGSFLNCP</sequence>
<accession>A0ABW7H814</accession>
<reference evidence="2 3" key="1">
    <citation type="submission" date="2024-08" db="EMBL/GenBank/DDBJ databases">
        <authorList>
            <person name="Lu H."/>
        </authorList>
    </citation>
    <scope>NUCLEOTIDE SEQUENCE [LARGE SCALE GENOMIC DNA]</scope>
    <source>
        <strain evidence="2 3">BYS78W</strain>
    </source>
</reference>
<evidence type="ECO:0000313" key="3">
    <source>
        <dbReference type="Proteomes" id="UP001606134"/>
    </source>
</evidence>
<gene>
    <name evidence="2" type="ORF">ACG04R_05205</name>
</gene>
<evidence type="ECO:0000256" key="1">
    <source>
        <dbReference type="SAM" id="SignalP"/>
    </source>
</evidence>
<protein>
    <submittedName>
        <fullName evidence="2">Uncharacterized protein</fullName>
    </submittedName>
</protein>
<evidence type="ECO:0000313" key="2">
    <source>
        <dbReference type="EMBL" id="MFG6486060.1"/>
    </source>
</evidence>
<name>A0ABW7H814_9BURK</name>
<dbReference type="RefSeq" id="WP_394406946.1">
    <property type="nucleotide sequence ID" value="NZ_JBIGIC010000002.1"/>
</dbReference>
<keyword evidence="1" id="KW-0732">Signal</keyword>
<feature type="chain" id="PRO_5047228110" evidence="1">
    <location>
        <begin position="24"/>
        <end position="173"/>
    </location>
</feature>
<dbReference type="EMBL" id="JBIGIC010000002">
    <property type="protein sequence ID" value="MFG6486060.1"/>
    <property type="molecule type" value="Genomic_DNA"/>
</dbReference>
<keyword evidence="3" id="KW-1185">Reference proteome</keyword>
<comment type="caution">
    <text evidence="2">The sequence shown here is derived from an EMBL/GenBank/DDBJ whole genome shotgun (WGS) entry which is preliminary data.</text>
</comment>